<evidence type="ECO:0000259" key="1">
    <source>
        <dbReference type="Pfam" id="PF25692"/>
    </source>
</evidence>
<evidence type="ECO:0000313" key="2">
    <source>
        <dbReference type="EMBL" id="XDJ01858.1"/>
    </source>
</evidence>
<protein>
    <submittedName>
        <fullName evidence="2">Tail fiber protein</fullName>
    </submittedName>
</protein>
<name>A0AB39C5V3_9CAUD</name>
<reference evidence="2" key="1">
    <citation type="submission" date="2024-06" db="EMBL/GenBank/DDBJ databases">
        <authorList>
            <person name="Xiao J."/>
            <person name="Liu H."/>
            <person name="Zheng Z."/>
            <person name="Wang Z."/>
            <person name="Li P."/>
        </authorList>
    </citation>
    <scope>NUCLEOTIDE SEQUENCE</scope>
</reference>
<dbReference type="Pfam" id="PF25692">
    <property type="entry name" value="Phage_depo_C"/>
    <property type="match status" value="1"/>
</dbReference>
<organism evidence="2">
    <name type="scientific">Klebsiella phage P252</name>
    <dbReference type="NCBI Taxonomy" id="3229729"/>
    <lineage>
        <taxon>Viruses</taxon>
        <taxon>Duplodnaviria</taxon>
        <taxon>Heunggongvirae</taxon>
        <taxon>Uroviricota</taxon>
        <taxon>Caudoviricetes</taxon>
        <taxon>Autographivirales</taxon>
        <taxon>Autoscriptoviridae</taxon>
        <taxon>Slopekvirinae</taxon>
        <taxon>Drulisvirus</taxon>
    </lineage>
</organism>
<dbReference type="InterPro" id="IPR057996">
    <property type="entry name" value="K52_C"/>
</dbReference>
<dbReference type="EMBL" id="PP934443">
    <property type="protein sequence ID" value="XDJ01858.1"/>
    <property type="molecule type" value="Genomic_DNA"/>
</dbReference>
<feature type="domain" description="Depolymerase 2 capsule K5-specific C-terminal" evidence="1">
    <location>
        <begin position="574"/>
        <end position="657"/>
    </location>
</feature>
<proteinExistence type="predicted"/>
<accession>A0AB39C5V3</accession>
<sequence>MEKLVVARPPVVDDAGYWLVDRSAIAGELDFGPIIARACATASASGKAVQFTHGKEYLINSATTVNVTGDLTVLFNGAILRQGTASATLAFQNSAGAAAAVSSVEEVSYNLSVDASTNSKVSKITAPGHTLSVGDVCRIWSDDVVADSDGSNQFCAEYFVVAAVVGADIYSTGTLIESYSTNVYVCSPAKHKLRLDSMRVQGSITPGWNASACTVRGFIAPQITGPCSGTNLNGPYLNITGCYMANVESVIVEYLVNDTSTGSYGYGVNDSGSYGTRIGYLAGYYTRHVFTTTTGGQSVSANDGRWDLRGRSMFVYLDHAIVQGNACGIDTHASTYKFNVGHIVCLQDYRGMGAGGVGLQLRGNSVRVDSVEVVNAKTGLFVSGATKTSDNFISIGHVRVSSRQGSVPINLRGNASTRTKVVIDNLEFDTVHDSVVSVTNANVIIKYISGEFNPYQNGGELFELNTGTVLDVLDGDIYINAGTGHNLALHNDTGTVVRARLRFTASGRVSYLARSASQYDVQSEWDVHADTWSGTPFLGVPEDSAKIRANIRAGATSYPLRYRALTYGTAGAQSVNLQRAGDACIVLRVTAAVAGVSINSVTRGAYPGQQLLVNNNTSSAGTLAVSNNSSGRLTLGAGVTLAAGAGLLLFWDGSTWRKAGA</sequence>